<dbReference type="InterPro" id="IPR027417">
    <property type="entry name" value="P-loop_NTPase"/>
</dbReference>
<dbReference type="SMART" id="SM00717">
    <property type="entry name" value="SANT"/>
    <property type="match status" value="2"/>
</dbReference>
<feature type="region of interest" description="Disordered" evidence="5">
    <location>
        <begin position="771"/>
        <end position="790"/>
    </location>
</feature>
<dbReference type="InterPro" id="IPR036306">
    <property type="entry name" value="ISWI_HAND-dom_sf"/>
</dbReference>
<dbReference type="KEGG" id="acan:ACA1_053780"/>
<dbReference type="Gene3D" id="3.40.50.300">
    <property type="entry name" value="P-loop containing nucleotide triphosphate hydrolases"/>
    <property type="match status" value="1"/>
</dbReference>
<dbReference type="SMART" id="SM00490">
    <property type="entry name" value="HELICc"/>
    <property type="match status" value="1"/>
</dbReference>
<dbReference type="InterPro" id="IPR049730">
    <property type="entry name" value="SNF2/RAD54-like_C"/>
</dbReference>
<dbReference type="RefSeq" id="XP_004344037.1">
    <property type="nucleotide sequence ID" value="XM_004343987.1"/>
</dbReference>
<dbReference type="Pfam" id="PF00271">
    <property type="entry name" value="Helicase_C"/>
    <property type="match status" value="1"/>
</dbReference>
<name>L8H567_ACACF</name>
<feature type="region of interest" description="Disordered" evidence="5">
    <location>
        <begin position="336"/>
        <end position="389"/>
    </location>
</feature>
<evidence type="ECO:0000313" key="9">
    <source>
        <dbReference type="EMBL" id="ELR20634.1"/>
    </source>
</evidence>
<feature type="non-terminal residue" evidence="9">
    <location>
        <position position="1"/>
    </location>
</feature>
<protein>
    <submittedName>
        <fullName evidence="9">SNF2 family Nterminal domain containing protein</fullName>
    </submittedName>
</protein>
<dbReference type="InterPro" id="IPR017884">
    <property type="entry name" value="SANT_dom"/>
</dbReference>
<evidence type="ECO:0000256" key="4">
    <source>
        <dbReference type="ARBA" id="ARBA00023242"/>
    </source>
</evidence>
<dbReference type="InterPro" id="IPR000330">
    <property type="entry name" value="SNF2_N"/>
</dbReference>
<dbReference type="GO" id="GO:0005524">
    <property type="term" value="F:ATP binding"/>
    <property type="evidence" value="ECO:0007669"/>
    <property type="project" value="InterPro"/>
</dbReference>
<dbReference type="Pfam" id="PF00176">
    <property type="entry name" value="SNF2-rel_dom"/>
    <property type="match status" value="1"/>
</dbReference>
<dbReference type="InterPro" id="IPR015194">
    <property type="entry name" value="ISWI_HAND-dom"/>
</dbReference>
<dbReference type="Pfam" id="PF09111">
    <property type="entry name" value="SLIDE"/>
    <property type="match status" value="1"/>
</dbReference>
<feature type="region of interest" description="Disordered" evidence="5">
    <location>
        <begin position="1"/>
        <end position="79"/>
    </location>
</feature>
<dbReference type="OMA" id="VHDYQFF"/>
<dbReference type="InterPro" id="IPR038718">
    <property type="entry name" value="SNF2-like_sf"/>
</dbReference>
<dbReference type="GO" id="GO:0042393">
    <property type="term" value="F:histone binding"/>
    <property type="evidence" value="ECO:0007669"/>
    <property type="project" value="TreeGrafter"/>
</dbReference>
<evidence type="ECO:0000259" key="8">
    <source>
        <dbReference type="PROSITE" id="PS51293"/>
    </source>
</evidence>
<gene>
    <name evidence="9" type="ORF">ACA1_053780</name>
</gene>
<accession>L8H567</accession>
<feature type="compositionally biased region" description="Basic residues" evidence="5">
    <location>
        <begin position="112"/>
        <end position="121"/>
    </location>
</feature>
<dbReference type="GO" id="GO:0031491">
    <property type="term" value="F:nucleosome binding"/>
    <property type="evidence" value="ECO:0007669"/>
    <property type="project" value="InterPro"/>
</dbReference>
<dbReference type="PROSITE" id="PS51293">
    <property type="entry name" value="SANT"/>
    <property type="match status" value="1"/>
</dbReference>
<dbReference type="Proteomes" id="UP000011083">
    <property type="component" value="Unassembled WGS sequence"/>
</dbReference>
<evidence type="ECO:0000256" key="3">
    <source>
        <dbReference type="ARBA" id="ARBA00022801"/>
    </source>
</evidence>
<feature type="domain" description="SANT" evidence="8">
    <location>
        <begin position="870"/>
        <end position="923"/>
    </location>
</feature>
<dbReference type="CDD" id="cd18793">
    <property type="entry name" value="SF2_C_SNF"/>
    <property type="match status" value="1"/>
</dbReference>
<dbReference type="GO" id="GO:0016887">
    <property type="term" value="F:ATP hydrolysis activity"/>
    <property type="evidence" value="ECO:0007669"/>
    <property type="project" value="TreeGrafter"/>
</dbReference>
<dbReference type="InterPro" id="IPR009057">
    <property type="entry name" value="Homeodomain-like_sf"/>
</dbReference>
<dbReference type="GeneID" id="14921502"/>
<evidence type="ECO:0000259" key="6">
    <source>
        <dbReference type="PROSITE" id="PS51192"/>
    </source>
</evidence>
<evidence type="ECO:0000256" key="2">
    <source>
        <dbReference type="ARBA" id="ARBA00009687"/>
    </source>
</evidence>
<dbReference type="GO" id="GO:0003677">
    <property type="term" value="F:DNA binding"/>
    <property type="evidence" value="ECO:0007669"/>
    <property type="project" value="InterPro"/>
</dbReference>
<feature type="region of interest" description="Disordered" evidence="5">
    <location>
        <begin position="831"/>
        <end position="852"/>
    </location>
</feature>
<dbReference type="EMBL" id="KB007909">
    <property type="protein sequence ID" value="ELR20634.1"/>
    <property type="molecule type" value="Genomic_DNA"/>
</dbReference>
<keyword evidence="3" id="KW-0378">Hydrolase</keyword>
<organism evidence="9 10">
    <name type="scientific">Acanthamoeba castellanii (strain ATCC 30010 / Neff)</name>
    <dbReference type="NCBI Taxonomy" id="1257118"/>
    <lineage>
        <taxon>Eukaryota</taxon>
        <taxon>Amoebozoa</taxon>
        <taxon>Discosea</taxon>
        <taxon>Longamoebia</taxon>
        <taxon>Centramoebida</taxon>
        <taxon>Acanthamoebidae</taxon>
        <taxon>Acanthamoeba</taxon>
    </lineage>
</organism>
<dbReference type="SUPFAM" id="SSF46689">
    <property type="entry name" value="Homeodomain-like"/>
    <property type="match status" value="2"/>
</dbReference>
<dbReference type="InterPro" id="IPR001650">
    <property type="entry name" value="Helicase_C-like"/>
</dbReference>
<evidence type="ECO:0000256" key="1">
    <source>
        <dbReference type="ARBA" id="ARBA00004123"/>
    </source>
</evidence>
<dbReference type="STRING" id="1257118.L8H567"/>
<dbReference type="PANTHER" id="PTHR45623">
    <property type="entry name" value="CHROMODOMAIN-HELICASE-DNA-BINDING PROTEIN 3-RELATED-RELATED"/>
    <property type="match status" value="1"/>
</dbReference>
<dbReference type="OrthoDB" id="5857104at2759"/>
<dbReference type="GO" id="GO:0000785">
    <property type="term" value="C:chromatin"/>
    <property type="evidence" value="ECO:0007669"/>
    <property type="project" value="TreeGrafter"/>
</dbReference>
<evidence type="ECO:0000259" key="7">
    <source>
        <dbReference type="PROSITE" id="PS51194"/>
    </source>
</evidence>
<sequence length="1040" mass="119432">MENPREMMEVEAEVSHNGESTANPPTEEEEEASRREKLEEVRKRDKERLRDLRKQQKDALQEARSQQNQIVEAQEGQAKSDRLKYLLQQTEIFTHFIKSGTSAKGATEGRKGKEKRGKKRGRITEQEEDEEILHDELEQDEEENVEGVNWLVNLYHNGINGILADEMGLGKTLQSITLLGYLKHERGLGGPHMVIVPKTTLSNWMNEFRKWCPSLKVLKFHGNKEERAELRVQHLLPGAFEVLVTTYEMAVKEKAALGKFSWRYIVIDEAHRIKNENSILSQVVRIYKSQYRLLLTGTPLQNNLDELWALLNFLLPEVFSSSEDFDSWFNLDQHHHHHQPTRTSHHHQQQQSRQREAEKAEAEEAEKEEEEKEEEKEEGEEEGEATAVGADEIVGKLHMVLRPFLLRRLKAEVERNLPAKKEIKLFVGMSKMQREWYLRILTRDLEAVNGVVKGKAGRMRLLNLVMQLRKACNHPYLFEGAEPGPPYEEGEHLVTNAGKLVVLDKLLPKLRAQGSRVLIFSQMTRLLDILEDYLLLRGYEYRRIDGSSHALDRESAIDDFNAPDSPLFVFLLSTRAGGLGINLATADTVVLYDSDWNPQVDLQAQDRAHRIGQTKPVTVFRFVTDGSIEEKVIERAEAKLHLDAVVIQKGRLAEKNKALGEDELLSMIRFGADEIFKSGDSTITDEDIDLIISRGAQRTEELNEKFQSSANTLLDFSLGNTNPQQQASLYQFQGVDYSAEARGGRKKQSWMKPPSRTRKVAKDYSVDGYYRGVMRPDKGANNKKAPAAPRALKQPVLHDFQLFPARLHELLHKEAVAYAAKVEWQTAKARAEPALADDAEQEQQEQQEAQPDFGELTKEEEAEKDALLAEGFGSWNRRDFNAFVKACERYGRWDLDSIAAALKDSKSREEVENYSKALWQTADTALAQDWPRLLANIEKGEAKLRRREEMAAMLASAVESCTNAWWQLDLTYTSGKGRIYTQEEDQFILCTTHQIGYGNWDRLKQEIRRSWQFRFDWFLKSRTPQELGRRCDTLIKMLEK</sequence>
<proteinExistence type="inferred from homology"/>
<feature type="compositionally biased region" description="Basic and acidic residues" evidence="5">
    <location>
        <begin position="353"/>
        <end position="362"/>
    </location>
</feature>
<dbReference type="SUPFAM" id="SSF52540">
    <property type="entry name" value="P-loop containing nucleoside triphosphate hydrolases"/>
    <property type="match status" value="2"/>
</dbReference>
<comment type="subcellular location">
    <subcellularLocation>
        <location evidence="1">Nucleus</location>
    </subcellularLocation>
</comment>
<keyword evidence="10" id="KW-1185">Reference proteome</keyword>
<dbReference type="GO" id="GO:0140658">
    <property type="term" value="F:ATP-dependent chromatin remodeler activity"/>
    <property type="evidence" value="ECO:0007669"/>
    <property type="project" value="TreeGrafter"/>
</dbReference>
<feature type="domain" description="Helicase C-terminal" evidence="7">
    <location>
        <begin position="502"/>
        <end position="653"/>
    </location>
</feature>
<feature type="domain" description="Helicase ATP-binding" evidence="6">
    <location>
        <begin position="152"/>
        <end position="317"/>
    </location>
</feature>
<dbReference type="PROSITE" id="PS51194">
    <property type="entry name" value="HELICASE_CTER"/>
    <property type="match status" value="1"/>
</dbReference>
<dbReference type="FunFam" id="3.40.50.300:FF:000082">
    <property type="entry name" value="ISWI chromatin remodeling complex ATPase ISW1"/>
    <property type="match status" value="1"/>
</dbReference>
<dbReference type="SUPFAM" id="SSF101224">
    <property type="entry name" value="HAND domain of the nucleosome remodeling ATPase ISWI"/>
    <property type="match status" value="1"/>
</dbReference>
<dbReference type="Gene3D" id="1.10.1040.30">
    <property type="entry name" value="ISWI, HAND domain"/>
    <property type="match status" value="1"/>
</dbReference>
<feature type="compositionally biased region" description="Basic and acidic residues" evidence="5">
    <location>
        <begin position="32"/>
        <end position="61"/>
    </location>
</feature>
<comment type="similarity">
    <text evidence="2">Belongs to the SNF2/RAD54 helicase family. ISWI subfamily.</text>
</comment>
<evidence type="ECO:0000313" key="10">
    <source>
        <dbReference type="Proteomes" id="UP000011083"/>
    </source>
</evidence>
<feature type="compositionally biased region" description="Acidic residues" evidence="5">
    <location>
        <begin position="835"/>
        <end position="845"/>
    </location>
</feature>
<evidence type="ECO:0000256" key="5">
    <source>
        <dbReference type="SAM" id="MobiDB-lite"/>
    </source>
</evidence>
<dbReference type="InterPro" id="IPR001005">
    <property type="entry name" value="SANT/Myb"/>
</dbReference>
<dbReference type="PROSITE" id="PS51192">
    <property type="entry name" value="HELICASE_ATP_BIND_1"/>
    <property type="match status" value="1"/>
</dbReference>
<dbReference type="Gene3D" id="3.40.50.10810">
    <property type="entry name" value="Tandem AAA-ATPase domain"/>
    <property type="match status" value="1"/>
</dbReference>
<dbReference type="VEuPathDB" id="AmoebaDB:ACA1_053780"/>
<dbReference type="InterPro" id="IPR015195">
    <property type="entry name" value="SLIDE"/>
</dbReference>
<reference evidence="9 10" key="1">
    <citation type="journal article" date="2013" name="Genome Biol.">
        <title>Genome of Acanthamoeba castellanii highlights extensive lateral gene transfer and early evolution of tyrosine kinase signaling.</title>
        <authorList>
            <person name="Clarke M."/>
            <person name="Lohan A.J."/>
            <person name="Liu B."/>
            <person name="Lagkouvardos I."/>
            <person name="Roy S."/>
            <person name="Zafar N."/>
            <person name="Bertelli C."/>
            <person name="Schilde C."/>
            <person name="Kianianmomeni A."/>
            <person name="Burglin T.R."/>
            <person name="Frech C."/>
            <person name="Turcotte B."/>
            <person name="Kopec K.O."/>
            <person name="Synnott J.M."/>
            <person name="Choo C."/>
            <person name="Paponov I."/>
            <person name="Finkler A."/>
            <person name="Soon Heng Tan C."/>
            <person name="Hutchins A.P."/>
            <person name="Weinmeier T."/>
            <person name="Rattei T."/>
            <person name="Chu J.S."/>
            <person name="Gimenez G."/>
            <person name="Irimia M."/>
            <person name="Rigden D.J."/>
            <person name="Fitzpatrick D.A."/>
            <person name="Lorenzo-Morales J."/>
            <person name="Bateman A."/>
            <person name="Chiu C.H."/>
            <person name="Tang P."/>
            <person name="Hegemann P."/>
            <person name="Fromm H."/>
            <person name="Raoult D."/>
            <person name="Greub G."/>
            <person name="Miranda-Saavedra D."/>
            <person name="Chen N."/>
            <person name="Nash P."/>
            <person name="Ginger M.L."/>
            <person name="Horn M."/>
            <person name="Schaap P."/>
            <person name="Caler L."/>
            <person name="Loftus B."/>
        </authorList>
    </citation>
    <scope>NUCLEOTIDE SEQUENCE [LARGE SCALE GENOMIC DNA]</scope>
    <source>
        <strain evidence="9 10">Neff</strain>
    </source>
</reference>
<feature type="compositionally biased region" description="Basic residues" evidence="5">
    <location>
        <begin position="336"/>
        <end position="348"/>
    </location>
</feature>
<dbReference type="Gene3D" id="1.10.10.60">
    <property type="entry name" value="Homeodomain-like"/>
    <property type="match status" value="2"/>
</dbReference>
<keyword evidence="4" id="KW-0539">Nucleus</keyword>
<dbReference type="GO" id="GO:0034728">
    <property type="term" value="P:nucleosome organization"/>
    <property type="evidence" value="ECO:0007669"/>
    <property type="project" value="TreeGrafter"/>
</dbReference>
<dbReference type="GO" id="GO:0005634">
    <property type="term" value="C:nucleus"/>
    <property type="evidence" value="ECO:0007669"/>
    <property type="project" value="UniProtKB-SubCell"/>
</dbReference>
<dbReference type="InterPro" id="IPR014001">
    <property type="entry name" value="Helicase_ATP-bd"/>
</dbReference>
<feature type="region of interest" description="Disordered" evidence="5">
    <location>
        <begin position="101"/>
        <end position="128"/>
    </location>
</feature>
<dbReference type="PANTHER" id="PTHR45623:SF49">
    <property type="entry name" value="SWI_SNF-RELATED MATRIX-ASSOCIATED ACTIN-DEPENDENT REGULATOR OF CHROMATIN SUBFAMILY A MEMBER 5"/>
    <property type="match status" value="1"/>
</dbReference>
<feature type="compositionally biased region" description="Acidic residues" evidence="5">
    <location>
        <begin position="363"/>
        <end position="384"/>
    </location>
</feature>
<feature type="compositionally biased region" description="Basic and acidic residues" evidence="5">
    <location>
        <begin position="1"/>
        <end position="16"/>
    </location>
</feature>
<dbReference type="Pfam" id="PF09110">
    <property type="entry name" value="HAND"/>
    <property type="match status" value="1"/>
</dbReference>
<dbReference type="AlphaFoldDB" id="L8H567"/>
<dbReference type="SMART" id="SM00487">
    <property type="entry name" value="DEXDc"/>
    <property type="match status" value="1"/>
</dbReference>